<reference evidence="2 3" key="1">
    <citation type="submission" date="2014-03" db="EMBL/GenBank/DDBJ databases">
        <authorList>
            <person name="Sibley D."/>
            <person name="Venepally P."/>
            <person name="Karamycheva S."/>
            <person name="Hadjithomas M."/>
            <person name="Khan A."/>
            <person name="Brunk B."/>
            <person name="Roos D."/>
            <person name="Caler E."/>
            <person name="Lorenzi H."/>
        </authorList>
    </citation>
    <scope>NUCLEOTIDE SEQUENCE [LARGE SCALE GENOMIC DNA]</scope>
    <source>
        <strain evidence="3">p89</strain>
    </source>
</reference>
<feature type="compositionally biased region" description="Basic and acidic residues" evidence="1">
    <location>
        <begin position="149"/>
        <end position="159"/>
    </location>
</feature>
<evidence type="ECO:0000313" key="3">
    <source>
        <dbReference type="Proteomes" id="UP000028828"/>
    </source>
</evidence>
<accession>A0A086K6J0</accession>
<name>A0A086K6J0_TOXGO</name>
<dbReference type="EMBL" id="AEYI02001223">
    <property type="protein sequence ID" value="KFG40008.1"/>
    <property type="molecule type" value="Genomic_DNA"/>
</dbReference>
<dbReference type="VEuPathDB" id="ToxoDB:TGP89_260280"/>
<comment type="caution">
    <text evidence="2">The sequence shown here is derived from an EMBL/GenBank/DDBJ whole genome shotgun (WGS) entry which is preliminary data.</text>
</comment>
<sequence length="173" mass="18912">MGETAGQQRKLREDRERTCTPPAFAVAYLGGRGAGAVVRIEAPPPGKEAGNPFLSLQRRQIREADGQSFRRRQACVPRHQRSSASVSVTEDQCLVRLCGGSRALRAISRWLHAPAQQFFSASVPFSPDKLSMSAALSLDRGNPVQTRAPTEEKERKTRTNLDQQPGTGPPFAC</sequence>
<evidence type="ECO:0000256" key="1">
    <source>
        <dbReference type="SAM" id="MobiDB-lite"/>
    </source>
</evidence>
<evidence type="ECO:0000313" key="2">
    <source>
        <dbReference type="EMBL" id="KFG40008.1"/>
    </source>
</evidence>
<dbReference type="OrthoDB" id="10379409at2759"/>
<dbReference type="AlphaFoldDB" id="A0A086K6J0"/>
<gene>
    <name evidence="2" type="ORF">TGP89_260280</name>
</gene>
<protein>
    <submittedName>
        <fullName evidence="2">Uncharacterized protein</fullName>
    </submittedName>
</protein>
<organism evidence="2 3">
    <name type="scientific">Toxoplasma gondii p89</name>
    <dbReference type="NCBI Taxonomy" id="943119"/>
    <lineage>
        <taxon>Eukaryota</taxon>
        <taxon>Sar</taxon>
        <taxon>Alveolata</taxon>
        <taxon>Apicomplexa</taxon>
        <taxon>Conoidasida</taxon>
        <taxon>Coccidia</taxon>
        <taxon>Eucoccidiorida</taxon>
        <taxon>Eimeriorina</taxon>
        <taxon>Sarcocystidae</taxon>
        <taxon>Toxoplasma</taxon>
    </lineage>
</organism>
<dbReference type="Proteomes" id="UP000028828">
    <property type="component" value="Unassembled WGS sequence"/>
</dbReference>
<proteinExistence type="predicted"/>
<feature type="region of interest" description="Disordered" evidence="1">
    <location>
        <begin position="136"/>
        <end position="173"/>
    </location>
</feature>